<keyword evidence="2" id="KW-1185">Reference proteome</keyword>
<protein>
    <submittedName>
        <fullName evidence="1">Uncharacterized protein</fullName>
    </submittedName>
</protein>
<dbReference type="Proteomes" id="UP000821837">
    <property type="component" value="Unassembled WGS sequence"/>
</dbReference>
<dbReference type="VEuPathDB" id="VectorBase:RSAN_028858"/>
<organism evidence="1 2">
    <name type="scientific">Rhipicephalus sanguineus</name>
    <name type="common">Brown dog tick</name>
    <name type="synonym">Ixodes sanguineus</name>
    <dbReference type="NCBI Taxonomy" id="34632"/>
    <lineage>
        <taxon>Eukaryota</taxon>
        <taxon>Metazoa</taxon>
        <taxon>Ecdysozoa</taxon>
        <taxon>Arthropoda</taxon>
        <taxon>Chelicerata</taxon>
        <taxon>Arachnida</taxon>
        <taxon>Acari</taxon>
        <taxon>Parasitiformes</taxon>
        <taxon>Ixodida</taxon>
        <taxon>Ixodoidea</taxon>
        <taxon>Ixodidae</taxon>
        <taxon>Rhipicephalinae</taxon>
        <taxon>Rhipicephalus</taxon>
        <taxon>Rhipicephalus</taxon>
    </lineage>
</organism>
<proteinExistence type="predicted"/>
<dbReference type="PANTHER" id="PTHR47679">
    <property type="entry name" value="PROTEIN TORNADO 1"/>
    <property type="match status" value="1"/>
</dbReference>
<gene>
    <name evidence="1" type="ORF">HPB52_015714</name>
</gene>
<name>A0A9D4PWM2_RHISA</name>
<dbReference type="InterPro" id="IPR032675">
    <property type="entry name" value="LRR_dom_sf"/>
</dbReference>
<dbReference type="SUPFAM" id="SSF52047">
    <property type="entry name" value="RNI-like"/>
    <property type="match status" value="1"/>
</dbReference>
<evidence type="ECO:0000313" key="1">
    <source>
        <dbReference type="EMBL" id="KAH7957159.1"/>
    </source>
</evidence>
<reference evidence="1" key="1">
    <citation type="journal article" date="2020" name="Cell">
        <title>Large-Scale Comparative Analyses of Tick Genomes Elucidate Their Genetic Diversity and Vector Capacities.</title>
        <authorList>
            <consortium name="Tick Genome and Microbiome Consortium (TIGMIC)"/>
            <person name="Jia N."/>
            <person name="Wang J."/>
            <person name="Shi W."/>
            <person name="Du L."/>
            <person name="Sun Y."/>
            <person name="Zhan W."/>
            <person name="Jiang J.F."/>
            <person name="Wang Q."/>
            <person name="Zhang B."/>
            <person name="Ji P."/>
            <person name="Bell-Sakyi L."/>
            <person name="Cui X.M."/>
            <person name="Yuan T.T."/>
            <person name="Jiang B.G."/>
            <person name="Yang W.F."/>
            <person name="Lam T.T."/>
            <person name="Chang Q.C."/>
            <person name="Ding S.J."/>
            <person name="Wang X.J."/>
            <person name="Zhu J.G."/>
            <person name="Ruan X.D."/>
            <person name="Zhao L."/>
            <person name="Wei J.T."/>
            <person name="Ye R.Z."/>
            <person name="Que T.C."/>
            <person name="Du C.H."/>
            <person name="Zhou Y.H."/>
            <person name="Cheng J.X."/>
            <person name="Dai P.F."/>
            <person name="Guo W.B."/>
            <person name="Han X.H."/>
            <person name="Huang E.J."/>
            <person name="Li L.F."/>
            <person name="Wei W."/>
            <person name="Gao Y.C."/>
            <person name="Liu J.Z."/>
            <person name="Shao H.Z."/>
            <person name="Wang X."/>
            <person name="Wang C.C."/>
            <person name="Yang T.C."/>
            <person name="Huo Q.B."/>
            <person name="Li W."/>
            <person name="Chen H.Y."/>
            <person name="Chen S.E."/>
            <person name="Zhou L.G."/>
            <person name="Ni X.B."/>
            <person name="Tian J.H."/>
            <person name="Sheng Y."/>
            <person name="Liu T."/>
            <person name="Pan Y.S."/>
            <person name="Xia L.Y."/>
            <person name="Li J."/>
            <person name="Zhao F."/>
            <person name="Cao W.C."/>
        </authorList>
    </citation>
    <scope>NUCLEOTIDE SEQUENCE</scope>
    <source>
        <strain evidence="1">Rsan-2018</strain>
    </source>
</reference>
<reference evidence="1" key="2">
    <citation type="submission" date="2021-09" db="EMBL/GenBank/DDBJ databases">
        <authorList>
            <person name="Jia N."/>
            <person name="Wang J."/>
            <person name="Shi W."/>
            <person name="Du L."/>
            <person name="Sun Y."/>
            <person name="Zhan W."/>
            <person name="Jiang J."/>
            <person name="Wang Q."/>
            <person name="Zhang B."/>
            <person name="Ji P."/>
            <person name="Sakyi L.B."/>
            <person name="Cui X."/>
            <person name="Yuan T."/>
            <person name="Jiang B."/>
            <person name="Yang W."/>
            <person name="Lam T.T.-Y."/>
            <person name="Chang Q."/>
            <person name="Ding S."/>
            <person name="Wang X."/>
            <person name="Zhu J."/>
            <person name="Ruan X."/>
            <person name="Zhao L."/>
            <person name="Wei J."/>
            <person name="Que T."/>
            <person name="Du C."/>
            <person name="Cheng J."/>
            <person name="Dai P."/>
            <person name="Han X."/>
            <person name="Huang E."/>
            <person name="Gao Y."/>
            <person name="Liu J."/>
            <person name="Shao H."/>
            <person name="Ye R."/>
            <person name="Li L."/>
            <person name="Wei W."/>
            <person name="Wang X."/>
            <person name="Wang C."/>
            <person name="Huo Q."/>
            <person name="Li W."/>
            <person name="Guo W."/>
            <person name="Chen H."/>
            <person name="Chen S."/>
            <person name="Zhou L."/>
            <person name="Zhou L."/>
            <person name="Ni X."/>
            <person name="Tian J."/>
            <person name="Zhou Y."/>
            <person name="Sheng Y."/>
            <person name="Liu T."/>
            <person name="Pan Y."/>
            <person name="Xia L."/>
            <person name="Li J."/>
            <person name="Zhao F."/>
            <person name="Cao W."/>
        </authorList>
    </citation>
    <scope>NUCLEOTIDE SEQUENCE</scope>
    <source>
        <strain evidence="1">Rsan-2018</strain>
        <tissue evidence="1">Larvae</tissue>
    </source>
</reference>
<comment type="caution">
    <text evidence="1">The sequence shown here is derived from an EMBL/GenBank/DDBJ whole genome shotgun (WGS) entry which is preliminary data.</text>
</comment>
<accession>A0A9D4PWM2</accession>
<dbReference type="AlphaFoldDB" id="A0A9D4PWM2"/>
<evidence type="ECO:0000313" key="2">
    <source>
        <dbReference type="Proteomes" id="UP000821837"/>
    </source>
</evidence>
<dbReference type="PANTHER" id="PTHR47679:SF2">
    <property type="entry name" value="C-TERMINAL OF ROC (COR) DOMAIN-CONTAINING PROTEIN"/>
    <property type="match status" value="1"/>
</dbReference>
<dbReference type="EMBL" id="JABSTV010001250">
    <property type="protein sequence ID" value="KAH7957159.1"/>
    <property type="molecule type" value="Genomic_DNA"/>
</dbReference>
<sequence>MAGAQSAPCTAYGGCEAGDAIAFPRHLHMPCTKVGDSDCQLLLYLRSTKELLLGASLELVEDQRRPGGLRLAVVQAPASPCPLPCSLDKRRKEVALHYAEHLLSEHRCITAVEINGSTEQPQSLLAALGRNLAVKSVTVRLAVDQIDEANVRVLEVVNGLSHLEELKFAPVSCNAQSRCEDATYLAGQLMERRTEHLHSLDVSVLRLSSESVRRLVWALIWNRTITDLAVPECVFGAYFHGNGELFARYLRKKDATLRKLTLKSLGVFKDPEYALAALADAFCAMTTLEELNMDIWLDEDGFAGRIEPFARVVTQNTTLRSLGLPSAVCRRCRSPTSRISIADLGVEEIEPWLTALRKTSSLQYLKMDFGTFGQEAFEAFLMEVAKSDNLRSVVLTHPPTSAYALDICRAIRVHGIGSRVRITDYHAQWWGMCSFRQCVDVARVTVDASHFVYGTVPISVSSTIKSVFSLFKHVTSLRVNCGLFQEGHITALCAYLSAPSALADVELALCTRTLNMTAEESSSVPSRLWSALASNTNLCSVIIKGLQLGNDDLDAFADAARKSRRLTEFRYMSQSLTALDRINGGSLNVQEPPFSLDSHASAALVQIQNSTRRNASRVSAAARFVLGERDTGEAALGIEHFYDHPHLLELVRDGALVDTDEAKAMIWNARKKLQKYSLDKFMRYAGVVFQSVECHPQHDGRPQLSDIGEDCWSLICSYLSLADIAETAGTPGRLQGANFRVDMTLPANENEDNGT</sequence>
<dbReference type="Gene3D" id="3.80.10.10">
    <property type="entry name" value="Ribonuclease Inhibitor"/>
    <property type="match status" value="2"/>
</dbReference>